<reference evidence="2 3" key="1">
    <citation type="submission" date="2024-05" db="EMBL/GenBank/DDBJ databases">
        <title>Neorhizobium sp. Rsf11, a plant growth promoting and heavy metal resistant PAH-degrader.</title>
        <authorList>
            <person name="Golubev S.N."/>
            <person name="Muratova A.Y."/>
            <person name="Markelova M.I."/>
        </authorList>
    </citation>
    <scope>NUCLEOTIDE SEQUENCE [LARGE SCALE GENOMIC DNA]</scope>
    <source>
        <strain evidence="2 3">Rsf11</strain>
    </source>
</reference>
<feature type="compositionally biased region" description="Low complexity" evidence="1">
    <location>
        <begin position="115"/>
        <end position="134"/>
    </location>
</feature>
<evidence type="ECO:0000256" key="1">
    <source>
        <dbReference type="SAM" id="MobiDB-lite"/>
    </source>
</evidence>
<feature type="compositionally biased region" description="Polar residues" evidence="1">
    <location>
        <begin position="101"/>
        <end position="114"/>
    </location>
</feature>
<evidence type="ECO:0000313" key="2">
    <source>
        <dbReference type="EMBL" id="MEQ1407720.1"/>
    </source>
</evidence>
<accession>A0ABV0M9H4</accession>
<feature type="compositionally biased region" description="Low complexity" evidence="1">
    <location>
        <begin position="65"/>
        <end position="79"/>
    </location>
</feature>
<proteinExistence type="predicted"/>
<feature type="region of interest" description="Disordered" evidence="1">
    <location>
        <begin position="21"/>
        <end position="140"/>
    </location>
</feature>
<sequence length="172" mass="16861">MALAAASVSALLLSGCTTTKETAEAGISQPETTKPSSAKGILAKGGTTASNRYVDPVISKASGKQQAQAQTPPASTASPNESGFPVAPAAPQPSSIAGLATQPTAIRAGSSTIFSSNPPASAPSTSPSASGPVPAELPRRNFNATTASLFGLQQAIPAATCGTDPQGNPLTC</sequence>
<dbReference type="RefSeq" id="WP_348864085.1">
    <property type="nucleotide sequence ID" value="NZ_JBEAAL010000020.1"/>
</dbReference>
<protein>
    <recommendedName>
        <fullName evidence="4">Lipoprotein</fullName>
    </recommendedName>
</protein>
<dbReference type="EMBL" id="JBEAAL010000020">
    <property type="protein sequence ID" value="MEQ1407720.1"/>
    <property type="molecule type" value="Genomic_DNA"/>
</dbReference>
<organism evidence="2 3">
    <name type="scientific">Neorhizobium phenanthreniclasticum</name>
    <dbReference type="NCBI Taxonomy" id="3157917"/>
    <lineage>
        <taxon>Bacteria</taxon>
        <taxon>Pseudomonadati</taxon>
        <taxon>Pseudomonadota</taxon>
        <taxon>Alphaproteobacteria</taxon>
        <taxon>Hyphomicrobiales</taxon>
        <taxon>Rhizobiaceae</taxon>
        <taxon>Rhizobium/Agrobacterium group</taxon>
        <taxon>Neorhizobium</taxon>
    </lineage>
</organism>
<keyword evidence="3" id="KW-1185">Reference proteome</keyword>
<evidence type="ECO:0000313" key="3">
    <source>
        <dbReference type="Proteomes" id="UP001496627"/>
    </source>
</evidence>
<dbReference type="Proteomes" id="UP001496627">
    <property type="component" value="Unassembled WGS sequence"/>
</dbReference>
<evidence type="ECO:0008006" key="4">
    <source>
        <dbReference type="Google" id="ProtNLM"/>
    </source>
</evidence>
<comment type="caution">
    <text evidence="2">The sequence shown here is derived from an EMBL/GenBank/DDBJ whole genome shotgun (WGS) entry which is preliminary data.</text>
</comment>
<gene>
    <name evidence="2" type="ORF">ABK249_22620</name>
</gene>
<name>A0ABV0M9H4_9HYPH</name>